<gene>
    <name evidence="5" type="ORF">FOVG_18260</name>
</gene>
<dbReference type="SUPFAM" id="SSF53167">
    <property type="entry name" value="Purine and uridine phosphorylases"/>
    <property type="match status" value="1"/>
</dbReference>
<dbReference type="Pfam" id="PF24883">
    <property type="entry name" value="NPHP3_N"/>
    <property type="match status" value="1"/>
</dbReference>
<dbReference type="GO" id="GO:0009116">
    <property type="term" value="P:nucleoside metabolic process"/>
    <property type="evidence" value="ECO:0007669"/>
    <property type="project" value="InterPro"/>
</dbReference>
<feature type="repeat" description="WD" evidence="3">
    <location>
        <begin position="947"/>
        <end position="988"/>
    </location>
</feature>
<dbReference type="SUPFAM" id="SSF52540">
    <property type="entry name" value="P-loop containing nucleoside triphosphate hydrolases"/>
    <property type="match status" value="1"/>
</dbReference>
<dbReference type="PROSITE" id="PS00678">
    <property type="entry name" value="WD_REPEATS_1"/>
    <property type="match status" value="1"/>
</dbReference>
<dbReference type="SUPFAM" id="SSF50969">
    <property type="entry name" value="YVTN repeat-like/Quinoprotein amine dehydrogenase"/>
    <property type="match status" value="1"/>
</dbReference>
<accession>W9NC71</accession>
<dbReference type="Gene3D" id="2.130.10.10">
    <property type="entry name" value="YVTN repeat-like/Quinoprotein amine dehydrogenase"/>
    <property type="match status" value="1"/>
</dbReference>
<keyword evidence="1 3" id="KW-0853">WD repeat</keyword>
<sequence length="1097" mass="121779">MKTRLESPDLYTIGWITALPIELAAATALLDEHHVAPEGFEQRPSDTNSYTWGRIGEHNVVIASLPAGVYGITSAATTASNLIHSLPHIRIGLLVGIGGGIARPDLDHDIRLGDVVVSQPDGTTGGVVQYDFGKAKANGAWERKGSLDKPPLVLLSALGRLQAQHERAPSKVPELLQKMLEANPYMKRPKKAFTYQGAENDRLFESQHDHVGGSNCDKCDLAWEVKRDRRESTDPEIHYGVIASGNTLIKDAATRDSLLEDTGHQCFCVEMEAAGLMDRFPCLVIRGICDYADSHKNDRWQRYAAATAAAFAVELLDYVPARQLEATQRVVEAVQSLRQEVNSLSIPIQNVDYRTALNQLHVADGASRDSHAEEHNPTCLPGTRVELLKDICRWIDDPDSKTIFWLNGMAGTGKSTIARTVAYLRSKRGDLGASFFFKRGEMDRGNLNKLMSTLAHQLALSIPGVAFFIKKTLDGNPAIVGKSVKEQFEKLIQEPLCEATATAATPSSVVMVIDALDECDQETDIRLLINIFSQAKILCSRLRVFLTSRPELPIRLGFSEIQASYQDLVLHKIPVQIVEHDIVVFLNDEFKKIRYDFSMTVGDERKLPPDWPGRAAVESLAQMAVPLFIFAATVCRFIGDRKRDSPPIQLRKVLDYESKGHVSQLDRTYGPVLRSLITGVSEDDKEQIIKDFKMIIGSIVILANPLSVWALSQLLEVDPEVVDNRLDTLHSVLSIPPTRKAPVRLLHLSFRDYLITNESEFRVDERHTHQTLTKHCLRVMRGGLRENICSLSLPGTRRSTIDNSELEEHIPPQLQYACMHWAYHQMEGDLKSKNSNEVHDFLKTYFIHWVEAMSLLGRIKECLDSLRSLARWLEQEDSSLSTFLIDALRFLQAYFSVIAEAPLQIYSCLIFAPSKSIVRRTFEHAFPRWISNLPKVEENWDACLLTLEGHSKGVCSAVFSHDSKKVASASDDKTIRIWNAETGKREDVVPLDGYADVISFTPDGRGIVTNRGVYALTGGSQSRAGSAMPSQSSDAPILACTDSTWVTAAGKDLLWLPPECRNGEAAVSGSTVVIGCQSGRVVLLGISMAAVEQWTDT</sequence>
<dbReference type="Proteomes" id="UP000030751">
    <property type="component" value="Unassembled WGS sequence"/>
</dbReference>
<dbReference type="AlphaFoldDB" id="W9NC71"/>
<dbReference type="EMBL" id="JH651057">
    <property type="protein sequence ID" value="EXA30333.1"/>
    <property type="molecule type" value="Genomic_DNA"/>
</dbReference>
<dbReference type="SMART" id="SM00320">
    <property type="entry name" value="WD40"/>
    <property type="match status" value="1"/>
</dbReference>
<dbReference type="OrthoDB" id="674604at2759"/>
<dbReference type="GO" id="GO:0003824">
    <property type="term" value="F:catalytic activity"/>
    <property type="evidence" value="ECO:0007669"/>
    <property type="project" value="InterPro"/>
</dbReference>
<dbReference type="InterPro" id="IPR001680">
    <property type="entry name" value="WD40_rpt"/>
</dbReference>
<protein>
    <recommendedName>
        <fullName evidence="4">NACHT domain-containing protein</fullName>
    </recommendedName>
</protein>
<keyword evidence="2" id="KW-0677">Repeat</keyword>
<evidence type="ECO:0000256" key="2">
    <source>
        <dbReference type="ARBA" id="ARBA00022737"/>
    </source>
</evidence>
<dbReference type="InterPro" id="IPR027417">
    <property type="entry name" value="P-loop_NTPase"/>
</dbReference>
<proteinExistence type="predicted"/>
<dbReference type="Gene3D" id="3.40.50.300">
    <property type="entry name" value="P-loop containing nucleotide triphosphate hydrolases"/>
    <property type="match status" value="1"/>
</dbReference>
<dbReference type="HOGENOM" id="CLU_000288_6_16_1"/>
<feature type="domain" description="NACHT" evidence="4">
    <location>
        <begin position="402"/>
        <end position="550"/>
    </location>
</feature>
<dbReference type="PROSITE" id="PS50837">
    <property type="entry name" value="NACHT"/>
    <property type="match status" value="1"/>
</dbReference>
<dbReference type="PROSITE" id="PS50294">
    <property type="entry name" value="WD_REPEATS_REGION"/>
    <property type="match status" value="1"/>
</dbReference>
<dbReference type="InterPro" id="IPR011044">
    <property type="entry name" value="Quino_amine_DH_bsu"/>
</dbReference>
<dbReference type="InterPro" id="IPR035994">
    <property type="entry name" value="Nucleoside_phosphorylase_sf"/>
</dbReference>
<dbReference type="Pfam" id="PF00400">
    <property type="entry name" value="WD40"/>
    <property type="match status" value="1"/>
</dbReference>
<evidence type="ECO:0000256" key="3">
    <source>
        <dbReference type="PROSITE-ProRule" id="PRU00221"/>
    </source>
</evidence>
<name>W9NC71_FUSOX</name>
<dbReference type="PANTHER" id="PTHR46082:SF11">
    <property type="entry name" value="AAA+ ATPASE DOMAIN-CONTAINING PROTEIN-RELATED"/>
    <property type="match status" value="1"/>
</dbReference>
<dbReference type="InterPro" id="IPR019775">
    <property type="entry name" value="WD40_repeat_CS"/>
</dbReference>
<dbReference type="PROSITE" id="PS50082">
    <property type="entry name" value="WD_REPEATS_2"/>
    <property type="match status" value="1"/>
</dbReference>
<dbReference type="InterPro" id="IPR007111">
    <property type="entry name" value="NACHT_NTPase"/>
</dbReference>
<evidence type="ECO:0000256" key="1">
    <source>
        <dbReference type="ARBA" id="ARBA00022574"/>
    </source>
</evidence>
<dbReference type="InterPro" id="IPR053137">
    <property type="entry name" value="NLR-like"/>
</dbReference>
<evidence type="ECO:0000259" key="4">
    <source>
        <dbReference type="PROSITE" id="PS50837"/>
    </source>
</evidence>
<evidence type="ECO:0000313" key="5">
    <source>
        <dbReference type="EMBL" id="EXA30333.1"/>
    </source>
</evidence>
<dbReference type="InterPro" id="IPR015943">
    <property type="entry name" value="WD40/YVTN_repeat-like_dom_sf"/>
</dbReference>
<organism evidence="5">
    <name type="scientific">Fusarium oxysporum f. sp. pisi HDV247</name>
    <dbReference type="NCBI Taxonomy" id="1080344"/>
    <lineage>
        <taxon>Eukaryota</taxon>
        <taxon>Fungi</taxon>
        <taxon>Dikarya</taxon>
        <taxon>Ascomycota</taxon>
        <taxon>Pezizomycotina</taxon>
        <taxon>Sordariomycetes</taxon>
        <taxon>Hypocreomycetidae</taxon>
        <taxon>Hypocreales</taxon>
        <taxon>Nectriaceae</taxon>
        <taxon>Fusarium</taxon>
        <taxon>Fusarium oxysporum species complex</taxon>
    </lineage>
</organism>
<reference evidence="5" key="2">
    <citation type="submission" date="2012-05" db="EMBL/GenBank/DDBJ databases">
        <title>Annotation of the Genome Sequence of Fusarium oxysporum HDV247.</title>
        <authorList>
            <consortium name="The Broad Institute Genomics Platform"/>
            <person name="Ma L.-J."/>
            <person name="Corby-Kistler H."/>
            <person name="Broz K."/>
            <person name="Gale L.R."/>
            <person name="Jonkers W."/>
            <person name="O'Donnell K."/>
            <person name="Ploetz R."/>
            <person name="Steinberg C."/>
            <person name="Schwartz D.C."/>
            <person name="VanEtten H."/>
            <person name="Zhou S."/>
            <person name="Young S.K."/>
            <person name="Zeng Q."/>
            <person name="Gargeya S."/>
            <person name="Fitzgerald M."/>
            <person name="Abouelleil A."/>
            <person name="Alvarado L."/>
            <person name="Chapman S.B."/>
            <person name="Gainer-Dewar J."/>
            <person name="Goldberg J."/>
            <person name="Griggs A."/>
            <person name="Gujja S."/>
            <person name="Hansen M."/>
            <person name="Howarth C."/>
            <person name="Imamovic A."/>
            <person name="Ireland A."/>
            <person name="Larimer J."/>
            <person name="McCowan C."/>
            <person name="Murphy C."/>
            <person name="Pearson M."/>
            <person name="Poon T.W."/>
            <person name="Priest M."/>
            <person name="Roberts A."/>
            <person name="Saif S."/>
            <person name="Shea T."/>
            <person name="Sykes S."/>
            <person name="Wortman J."/>
            <person name="Nusbaum C."/>
            <person name="Birren B."/>
        </authorList>
    </citation>
    <scope>NUCLEOTIDE SEQUENCE</scope>
    <source>
        <strain evidence="5">HDV247</strain>
    </source>
</reference>
<dbReference type="PANTHER" id="PTHR46082">
    <property type="entry name" value="ATP/GTP-BINDING PROTEIN-RELATED"/>
    <property type="match status" value="1"/>
</dbReference>
<dbReference type="InterPro" id="IPR056884">
    <property type="entry name" value="NPHP3-like_N"/>
</dbReference>
<dbReference type="Gene3D" id="3.40.50.1580">
    <property type="entry name" value="Nucleoside phosphorylase domain"/>
    <property type="match status" value="1"/>
</dbReference>
<reference evidence="5" key="1">
    <citation type="submission" date="2011-10" db="EMBL/GenBank/DDBJ databases">
        <title>The Genome Sequence of Fusarium oxysporum HDV247.</title>
        <authorList>
            <consortium name="The Broad Institute Genome Sequencing Platform"/>
            <person name="Ma L.-J."/>
            <person name="Gale L.R."/>
            <person name="Schwartz D.C."/>
            <person name="Zhou S."/>
            <person name="Corby-Kistler H."/>
            <person name="Young S.K."/>
            <person name="Zeng Q."/>
            <person name="Gargeya S."/>
            <person name="Fitzgerald M."/>
            <person name="Haas B."/>
            <person name="Abouelleil A."/>
            <person name="Alvarado L."/>
            <person name="Arachchi H.M."/>
            <person name="Berlin A."/>
            <person name="Brown A."/>
            <person name="Chapman S.B."/>
            <person name="Chen Z."/>
            <person name="Dunbar C."/>
            <person name="Freedman E."/>
            <person name="Gearin G."/>
            <person name="Goldberg J."/>
            <person name="Griggs A."/>
            <person name="Gujja S."/>
            <person name="Heiman D."/>
            <person name="Howarth C."/>
            <person name="Larson L."/>
            <person name="Lui A."/>
            <person name="MacDonald P.J.P."/>
            <person name="Montmayeur A."/>
            <person name="Murphy C."/>
            <person name="Neiman D."/>
            <person name="Pearson M."/>
            <person name="Priest M."/>
            <person name="Roberts A."/>
            <person name="Saif S."/>
            <person name="Shea T."/>
            <person name="Shenoy N."/>
            <person name="Sisk P."/>
            <person name="Stolte C."/>
            <person name="Sykes S."/>
            <person name="Wortman J."/>
            <person name="Nusbaum C."/>
            <person name="Birren B."/>
        </authorList>
    </citation>
    <scope>NUCLEOTIDE SEQUENCE [LARGE SCALE GENOMIC DNA]</scope>
    <source>
        <strain evidence="5">HDV247</strain>
    </source>
</reference>